<sequence length="123" mass="13789">MFLLSVALAPGLIKRPSSVTLRQWTASARFCELHRYYQQMGSGCVTGRIPHRGGEELSAHELHDQSLTAAPEETDRSTNKAFTVKDREIEASSKQHSTCIFTSTSRIHHVIEEQANESLPRKP</sequence>
<gene>
    <name evidence="2" type="ORF">Q8A67_019063</name>
</gene>
<dbReference type="AlphaFoldDB" id="A0AA88PET2"/>
<evidence type="ECO:0000313" key="2">
    <source>
        <dbReference type="EMBL" id="KAK2878272.1"/>
    </source>
</evidence>
<reference evidence="2" key="1">
    <citation type="submission" date="2023-08" db="EMBL/GenBank/DDBJ databases">
        <title>Chromosome-level Genome Assembly of mud carp (Cirrhinus molitorella).</title>
        <authorList>
            <person name="Liu H."/>
        </authorList>
    </citation>
    <scope>NUCLEOTIDE SEQUENCE</scope>
    <source>
        <strain evidence="2">Prfri</strain>
        <tissue evidence="2">Muscle</tissue>
    </source>
</reference>
<organism evidence="2 3">
    <name type="scientific">Cirrhinus molitorella</name>
    <name type="common">mud carp</name>
    <dbReference type="NCBI Taxonomy" id="172907"/>
    <lineage>
        <taxon>Eukaryota</taxon>
        <taxon>Metazoa</taxon>
        <taxon>Chordata</taxon>
        <taxon>Craniata</taxon>
        <taxon>Vertebrata</taxon>
        <taxon>Euteleostomi</taxon>
        <taxon>Actinopterygii</taxon>
        <taxon>Neopterygii</taxon>
        <taxon>Teleostei</taxon>
        <taxon>Ostariophysi</taxon>
        <taxon>Cypriniformes</taxon>
        <taxon>Cyprinidae</taxon>
        <taxon>Labeoninae</taxon>
        <taxon>Labeonini</taxon>
        <taxon>Cirrhinus</taxon>
    </lineage>
</organism>
<dbReference type="Proteomes" id="UP001187343">
    <property type="component" value="Unassembled WGS sequence"/>
</dbReference>
<comment type="caution">
    <text evidence="2">The sequence shown here is derived from an EMBL/GenBank/DDBJ whole genome shotgun (WGS) entry which is preliminary data.</text>
</comment>
<keyword evidence="3" id="KW-1185">Reference proteome</keyword>
<feature type="compositionally biased region" description="Basic and acidic residues" evidence="1">
    <location>
        <begin position="55"/>
        <end position="64"/>
    </location>
</feature>
<evidence type="ECO:0000313" key="3">
    <source>
        <dbReference type="Proteomes" id="UP001187343"/>
    </source>
</evidence>
<accession>A0AA88PET2</accession>
<dbReference type="EMBL" id="JAUYZG010000019">
    <property type="protein sequence ID" value="KAK2878272.1"/>
    <property type="molecule type" value="Genomic_DNA"/>
</dbReference>
<feature type="region of interest" description="Disordered" evidence="1">
    <location>
        <begin position="55"/>
        <end position="80"/>
    </location>
</feature>
<evidence type="ECO:0000256" key="1">
    <source>
        <dbReference type="SAM" id="MobiDB-lite"/>
    </source>
</evidence>
<proteinExistence type="predicted"/>
<name>A0AA88PET2_9TELE</name>
<protein>
    <submittedName>
        <fullName evidence="2">Uncharacterized protein</fullName>
    </submittedName>
</protein>